<evidence type="ECO:0000256" key="3">
    <source>
        <dbReference type="ARBA" id="ARBA00022670"/>
    </source>
</evidence>
<evidence type="ECO:0000256" key="1">
    <source>
        <dbReference type="ARBA" id="ARBA00007039"/>
    </source>
</evidence>
<gene>
    <name evidence="7" type="ORF">FEZ51_08540</name>
</gene>
<dbReference type="EMBL" id="VBTH01000017">
    <property type="protein sequence ID" value="TLQ03643.1"/>
    <property type="molecule type" value="Genomic_DNA"/>
</dbReference>
<dbReference type="InterPro" id="IPR023562">
    <property type="entry name" value="ClpP/TepA"/>
</dbReference>
<dbReference type="Pfam" id="PF00574">
    <property type="entry name" value="CLP_protease"/>
    <property type="match status" value="1"/>
</dbReference>
<dbReference type="GO" id="GO:0009368">
    <property type="term" value="C:endopeptidase Clp complex"/>
    <property type="evidence" value="ECO:0007669"/>
    <property type="project" value="TreeGrafter"/>
</dbReference>
<dbReference type="PRINTS" id="PR00127">
    <property type="entry name" value="CLPPROTEASEP"/>
</dbReference>
<dbReference type="Proteomes" id="UP000305541">
    <property type="component" value="Unassembled WGS sequence"/>
</dbReference>
<keyword evidence="3 7" id="KW-0645">Protease</keyword>
<dbReference type="AlphaFoldDB" id="A0A5R9BTS7"/>
<name>A0A5R9BTS7_9LACO</name>
<protein>
    <recommendedName>
        <fullName evidence="6">ATP-dependent Clp protease proteolytic subunit</fullName>
    </recommendedName>
</protein>
<dbReference type="Gene3D" id="3.90.226.10">
    <property type="entry name" value="2-enoyl-CoA Hydratase, Chain A, domain 1"/>
    <property type="match status" value="1"/>
</dbReference>
<evidence type="ECO:0000256" key="2">
    <source>
        <dbReference type="ARBA" id="ARBA00022490"/>
    </source>
</evidence>
<comment type="similarity">
    <text evidence="1 6">Belongs to the peptidase S14 family.</text>
</comment>
<dbReference type="GO" id="GO:0004252">
    <property type="term" value="F:serine-type endopeptidase activity"/>
    <property type="evidence" value="ECO:0007669"/>
    <property type="project" value="InterPro"/>
</dbReference>
<proteinExistence type="inferred from homology"/>
<comment type="caution">
    <text evidence="7">The sequence shown here is derived from an EMBL/GenBank/DDBJ whole genome shotgun (WGS) entry which is preliminary data.</text>
</comment>
<keyword evidence="2" id="KW-0963">Cytoplasm</keyword>
<evidence type="ECO:0000256" key="5">
    <source>
        <dbReference type="ARBA" id="ARBA00022825"/>
    </source>
</evidence>
<dbReference type="OrthoDB" id="9806592at2"/>
<keyword evidence="5" id="KW-0720">Serine protease</keyword>
<dbReference type="RefSeq" id="WP_138474749.1">
    <property type="nucleotide sequence ID" value="NZ_VBTH01000017.1"/>
</dbReference>
<reference evidence="7 8" key="1">
    <citation type="submission" date="2019-05" db="EMBL/GenBank/DDBJ databases">
        <title>The metagenome of a microbial culture collection derived from dairy environment covers the genomic content of the human microbiome.</title>
        <authorList>
            <person name="Roder T."/>
            <person name="Wuthrich D."/>
            <person name="Sattari Z."/>
            <person name="Von Ah U."/>
            <person name="Bar C."/>
            <person name="Ronchi F."/>
            <person name="Macpherson A.J."/>
            <person name="Ganal-Vonarburg S.C."/>
            <person name="Bruggmann R."/>
            <person name="Vergeres G."/>
        </authorList>
    </citation>
    <scope>NUCLEOTIDE SEQUENCE [LARGE SCALE GENOMIC DNA]</scope>
    <source>
        <strain evidence="7 8">FAM 18815</strain>
    </source>
</reference>
<dbReference type="SUPFAM" id="SSF52096">
    <property type="entry name" value="ClpP/crotonase"/>
    <property type="match status" value="1"/>
</dbReference>
<keyword evidence="4" id="KW-0378">Hydrolase</keyword>
<dbReference type="GO" id="GO:0051117">
    <property type="term" value="F:ATPase binding"/>
    <property type="evidence" value="ECO:0007669"/>
    <property type="project" value="TreeGrafter"/>
</dbReference>
<dbReference type="InterPro" id="IPR029045">
    <property type="entry name" value="ClpP/crotonase-like_dom_sf"/>
</dbReference>
<evidence type="ECO:0000256" key="6">
    <source>
        <dbReference type="RuleBase" id="RU003567"/>
    </source>
</evidence>
<dbReference type="GO" id="GO:0004176">
    <property type="term" value="F:ATP-dependent peptidase activity"/>
    <property type="evidence" value="ECO:0007669"/>
    <property type="project" value="InterPro"/>
</dbReference>
<dbReference type="PANTHER" id="PTHR10381:SF70">
    <property type="entry name" value="ATP-DEPENDENT CLP PROTEASE PROTEOLYTIC SUBUNIT"/>
    <property type="match status" value="1"/>
</dbReference>
<dbReference type="CDD" id="cd07016">
    <property type="entry name" value="S14_ClpP_1"/>
    <property type="match status" value="1"/>
</dbReference>
<dbReference type="PANTHER" id="PTHR10381">
    <property type="entry name" value="ATP-DEPENDENT CLP PROTEASE PROTEOLYTIC SUBUNIT"/>
    <property type="match status" value="1"/>
</dbReference>
<evidence type="ECO:0000313" key="7">
    <source>
        <dbReference type="EMBL" id="TLQ03643.1"/>
    </source>
</evidence>
<organism evidence="7 8">
    <name type="scientific">Pediococcus stilesii</name>
    <dbReference type="NCBI Taxonomy" id="331679"/>
    <lineage>
        <taxon>Bacteria</taxon>
        <taxon>Bacillati</taxon>
        <taxon>Bacillota</taxon>
        <taxon>Bacilli</taxon>
        <taxon>Lactobacillales</taxon>
        <taxon>Lactobacillaceae</taxon>
        <taxon>Pediococcus</taxon>
    </lineage>
</organism>
<accession>A0A5R9BTS7</accession>
<dbReference type="InterPro" id="IPR001907">
    <property type="entry name" value="ClpP"/>
</dbReference>
<evidence type="ECO:0000256" key="4">
    <source>
        <dbReference type="ARBA" id="ARBA00022801"/>
    </source>
</evidence>
<sequence>MTKKIPIKGDVVDNATAMLYEYFKMDCVSPKALNDALAEGDEDIELSVASNGGDVFAASEIYTALKNYPGKITVNIEGLAASAASVIAMAGDTIRISPTAQMMIHKAWSQSQGNADDLGHEAGVLQSIDDSISMAYQQKTKLSDDEIQGLMRNETWMGAKEAVDRGFADEIMFVDESQPVIINSISEVPSKNAVNKFLNLIKNEKKQSQPEVKKHATLFDHKLAILMQEKENFDE</sequence>
<evidence type="ECO:0000313" key="8">
    <source>
        <dbReference type="Proteomes" id="UP000305541"/>
    </source>
</evidence>
<dbReference type="NCBIfam" id="NF045542">
    <property type="entry name" value="Clp_rel_HeadMat"/>
    <property type="match status" value="1"/>
</dbReference>
<dbReference type="GO" id="GO:0006515">
    <property type="term" value="P:protein quality control for misfolded or incompletely synthesized proteins"/>
    <property type="evidence" value="ECO:0007669"/>
    <property type="project" value="TreeGrafter"/>
</dbReference>